<evidence type="ECO:0000313" key="3">
    <source>
        <dbReference type="Proteomes" id="UP000186817"/>
    </source>
</evidence>
<keyword evidence="3" id="KW-1185">Reference proteome</keyword>
<sequence>MPRSLPSDDSSDLLGETEGSSSRSAEDDTTPPRLLYYAMSGPPNPPARTAEELAAIADARLEYSERSLRTLAWYRNTVLRFFCWQARRSYMELTLHQRQRSISASMAAWGRTQHELQAEEVLDRAAAQMEAAAATQLRRCFSWLRERLHRLPERNDRAWILTTGNQFGPSTQVLQQRLLPLVATELRGNLPDELVEEVVDTIFNMASAMGYQDYLSAIFPWLGPTEQLSFQQWFQDYEQLQFLALPRHAPLPEQRDADELPRGQAQTKPSSMCVANAEPPASDISRRSEAPVAKLGLPVNACASYPGMLVAYTQDKALRQRAKQSKIAQALPPKQAPAVLWTIAQQELAPRICDELNQDNSKLLDRLGIVHPLLQLAQAEFEQFGLYMKKATQATDPTGTPLTSTPASSIAPPTQEDMDLDREKRPVDLPQPLEQPAKWAKGEAKGETKPELAPPQQSGKGSSGDVLAKAAAAPPPPDGTDNSGSLSGQPAPPTQASQAPTPANLPHQRAHADQMVPKTSSQGGWGGWRGNGGRNWGFNQGRSQDRDRDRRGRDEGRWNQSDRDKDREMEELREMIRHLARLALRLEDAMSICNLDNEFILFFQTSSNPWSITSPLYTTATQWKAKKESDPTSLSQPLRSVLFYCVWASLLPQLRKMEEATEEEFIKEVKSRGLTEENSWLYLKWDNQAKKHQKDTQEPLEHVTAVQLVQQIMMLCTYPDTIGRFHALRPLTSNLTSDVIPFMLTLQNRTQESHQLYTCVRRLCRNSCTHLVGMTLRPSRLGRSPLAQQIDRLLKHI</sequence>
<feature type="region of interest" description="Disordered" evidence="1">
    <location>
        <begin position="253"/>
        <end position="287"/>
    </location>
</feature>
<comment type="caution">
    <text evidence="2">The sequence shown here is derived from an EMBL/GenBank/DDBJ whole genome shotgun (WGS) entry which is preliminary data.</text>
</comment>
<feature type="compositionally biased region" description="Polar residues" evidence="1">
    <location>
        <begin position="395"/>
        <end position="412"/>
    </location>
</feature>
<accession>A0A1Q9E9S1</accession>
<gene>
    <name evidence="2" type="ORF">AK812_SmicGene12803</name>
</gene>
<feature type="compositionally biased region" description="Basic and acidic residues" evidence="1">
    <location>
        <begin position="543"/>
        <end position="567"/>
    </location>
</feature>
<reference evidence="2 3" key="1">
    <citation type="submission" date="2016-02" db="EMBL/GenBank/DDBJ databases">
        <title>Genome analysis of coral dinoflagellate symbionts highlights evolutionary adaptations to a symbiotic lifestyle.</title>
        <authorList>
            <person name="Aranda M."/>
            <person name="Li Y."/>
            <person name="Liew Y.J."/>
            <person name="Baumgarten S."/>
            <person name="Simakov O."/>
            <person name="Wilson M."/>
            <person name="Piel J."/>
            <person name="Ashoor H."/>
            <person name="Bougouffa S."/>
            <person name="Bajic V.B."/>
            <person name="Ryu T."/>
            <person name="Ravasi T."/>
            <person name="Bayer T."/>
            <person name="Micklem G."/>
            <person name="Kim H."/>
            <person name="Bhak J."/>
            <person name="Lajeunesse T.C."/>
            <person name="Voolstra C.R."/>
        </authorList>
    </citation>
    <scope>NUCLEOTIDE SEQUENCE [LARGE SCALE GENOMIC DNA]</scope>
    <source>
        <strain evidence="2 3">CCMP2467</strain>
    </source>
</reference>
<feature type="compositionally biased region" description="Gly residues" evidence="1">
    <location>
        <begin position="523"/>
        <end position="535"/>
    </location>
</feature>
<dbReference type="AlphaFoldDB" id="A0A1Q9E9S1"/>
<feature type="compositionally biased region" description="Basic and acidic residues" evidence="1">
    <location>
        <begin position="440"/>
        <end position="450"/>
    </location>
</feature>
<feature type="region of interest" description="Disordered" evidence="1">
    <location>
        <begin position="1"/>
        <end position="42"/>
    </location>
</feature>
<proteinExistence type="predicted"/>
<organism evidence="2 3">
    <name type="scientific">Symbiodinium microadriaticum</name>
    <name type="common">Dinoflagellate</name>
    <name type="synonym">Zooxanthella microadriatica</name>
    <dbReference type="NCBI Taxonomy" id="2951"/>
    <lineage>
        <taxon>Eukaryota</taxon>
        <taxon>Sar</taxon>
        <taxon>Alveolata</taxon>
        <taxon>Dinophyceae</taxon>
        <taxon>Suessiales</taxon>
        <taxon>Symbiodiniaceae</taxon>
        <taxon>Symbiodinium</taxon>
    </lineage>
</organism>
<feature type="compositionally biased region" description="Low complexity" evidence="1">
    <location>
        <begin position="1"/>
        <end position="14"/>
    </location>
</feature>
<dbReference type="Proteomes" id="UP000186817">
    <property type="component" value="Unassembled WGS sequence"/>
</dbReference>
<evidence type="ECO:0000256" key="1">
    <source>
        <dbReference type="SAM" id="MobiDB-lite"/>
    </source>
</evidence>
<protein>
    <submittedName>
        <fullName evidence="2">Uncharacterized protein</fullName>
    </submittedName>
</protein>
<dbReference type="EMBL" id="LSRX01000217">
    <property type="protein sequence ID" value="OLQ04170.1"/>
    <property type="molecule type" value="Genomic_DNA"/>
</dbReference>
<name>A0A1Q9E9S1_SYMMI</name>
<evidence type="ECO:0000313" key="2">
    <source>
        <dbReference type="EMBL" id="OLQ04170.1"/>
    </source>
</evidence>
<feature type="region of interest" description="Disordered" evidence="1">
    <location>
        <begin position="395"/>
        <end position="567"/>
    </location>
</feature>